<evidence type="ECO:0000256" key="1">
    <source>
        <dbReference type="SAM" id="MobiDB-lite"/>
    </source>
</evidence>
<dbReference type="InterPro" id="IPR053781">
    <property type="entry name" value="F-box_AtFBL13-like"/>
</dbReference>
<dbReference type="Proteomes" id="UP001497457">
    <property type="component" value="Chromosome 22rd"/>
</dbReference>
<dbReference type="Gene3D" id="3.80.10.10">
    <property type="entry name" value="Ribonuclease Inhibitor"/>
    <property type="match status" value="1"/>
</dbReference>
<evidence type="ECO:0000313" key="4">
    <source>
        <dbReference type="Proteomes" id="UP001497457"/>
    </source>
</evidence>
<evidence type="ECO:0000313" key="3">
    <source>
        <dbReference type="EMBL" id="CAL4985362.1"/>
    </source>
</evidence>
<evidence type="ECO:0000259" key="2">
    <source>
        <dbReference type="Pfam" id="PF00646"/>
    </source>
</evidence>
<dbReference type="InterPro" id="IPR053197">
    <property type="entry name" value="F-box_SCFL_complex_component"/>
</dbReference>
<feature type="domain" description="F-box" evidence="2">
    <location>
        <begin position="27"/>
        <end position="61"/>
    </location>
</feature>
<name>A0ABC9AVJ0_9POAL</name>
<dbReference type="SUPFAM" id="SSF81383">
    <property type="entry name" value="F-box domain"/>
    <property type="match status" value="1"/>
</dbReference>
<dbReference type="EMBL" id="OZ075132">
    <property type="protein sequence ID" value="CAL4985362.1"/>
    <property type="molecule type" value="Genomic_DNA"/>
</dbReference>
<dbReference type="InterPro" id="IPR032675">
    <property type="entry name" value="LRR_dom_sf"/>
</dbReference>
<protein>
    <recommendedName>
        <fullName evidence="2">F-box domain-containing protein</fullName>
    </recommendedName>
</protein>
<proteinExistence type="predicted"/>
<gene>
    <name evidence="3" type="ORF">URODEC1_LOCUS57916</name>
</gene>
<reference evidence="3" key="1">
    <citation type="submission" date="2024-10" db="EMBL/GenBank/DDBJ databases">
        <authorList>
            <person name="Ryan C."/>
        </authorList>
    </citation>
    <scope>NUCLEOTIDE SEQUENCE [LARGE SCALE GENOMIC DNA]</scope>
</reference>
<dbReference type="SUPFAM" id="SSF52058">
    <property type="entry name" value="L domain-like"/>
    <property type="match status" value="1"/>
</dbReference>
<feature type="region of interest" description="Disordered" evidence="1">
    <location>
        <begin position="1"/>
        <end position="24"/>
    </location>
</feature>
<dbReference type="InterPro" id="IPR001810">
    <property type="entry name" value="F-box_dom"/>
</dbReference>
<dbReference type="PANTHER" id="PTHR34223">
    <property type="entry name" value="OS11G0201299 PROTEIN"/>
    <property type="match status" value="1"/>
</dbReference>
<dbReference type="CDD" id="cd22160">
    <property type="entry name" value="F-box_AtFBL13-like"/>
    <property type="match status" value="1"/>
</dbReference>
<keyword evidence="4" id="KW-1185">Reference proteome</keyword>
<accession>A0ABC9AVJ0</accession>
<dbReference type="PANTHER" id="PTHR34223:SF80">
    <property type="entry name" value="OS11G0205900 PROTEIN"/>
    <property type="match status" value="1"/>
</dbReference>
<dbReference type="AlphaFoldDB" id="A0ABC9AVJ0"/>
<dbReference type="InterPro" id="IPR036047">
    <property type="entry name" value="F-box-like_dom_sf"/>
</dbReference>
<dbReference type="Pfam" id="PF00646">
    <property type="entry name" value="F-box"/>
    <property type="match status" value="1"/>
</dbReference>
<organism evidence="3 4">
    <name type="scientific">Urochloa decumbens</name>
    <dbReference type="NCBI Taxonomy" id="240449"/>
    <lineage>
        <taxon>Eukaryota</taxon>
        <taxon>Viridiplantae</taxon>
        <taxon>Streptophyta</taxon>
        <taxon>Embryophyta</taxon>
        <taxon>Tracheophyta</taxon>
        <taxon>Spermatophyta</taxon>
        <taxon>Magnoliopsida</taxon>
        <taxon>Liliopsida</taxon>
        <taxon>Poales</taxon>
        <taxon>Poaceae</taxon>
        <taxon>PACMAD clade</taxon>
        <taxon>Panicoideae</taxon>
        <taxon>Panicodae</taxon>
        <taxon>Paniceae</taxon>
        <taxon>Melinidinae</taxon>
        <taxon>Urochloa</taxon>
    </lineage>
</organism>
<sequence length="477" mass="53744">MQIDRTTGAMPPTKVRKKTPPTASIGDHPDGALQLVLSFLPAQDAVRTCVLARRWRHTWRSAAGLIILCGGDTRRKFADRLLRARGATPVDTCEFRLLELEDEDVRHIDVWIRHVLQCKVHVLRINNVCIGRQPDGDQPEYEPASLPLISQHLKKLQLLNIYTLYNGFLDFSSCPVLEDLEIRGCDLSYADRLSSQSLKRLTIDGCDNLDVGRMKIYAPNLVSLWLQGINIPSGCILDFSSCPVLEDLEIRGCNLLIADRLLSQSLKRLTIDGLSFFYDGERMEICAPNLFSLWLEVYDGCTPSLQGMSSLVGAVIKLHRNDWGHVPVCSQTERSGHGCVGRNCDKYFLLHSLSEAQNLALIAHHGEDGTRMDLEFYPTFNKLKTLLLNEYWCEPPDFSALASLLEHSPVLEKLTLQLYSEGPKHNVEIKLSCKPMEKSAAISEHLSTVEIKCEALDERVSNVLKFLGKLNIWFQFS</sequence>